<evidence type="ECO:0000313" key="8">
    <source>
        <dbReference type="EMBL" id="RGM48468.1"/>
    </source>
</evidence>
<dbReference type="RefSeq" id="WP_005846906.1">
    <property type="nucleotide sequence ID" value="NZ_CAXTBE010000001.1"/>
</dbReference>
<evidence type="ECO:0000313" key="9">
    <source>
        <dbReference type="EMBL" id="RGV03279.1"/>
    </source>
</evidence>
<keyword evidence="3" id="KW-0804">Transcription</keyword>
<organism evidence="6 14">
    <name type="scientific">Phocaeicola vulgatus</name>
    <name type="common">Bacteroides vulgatus</name>
    <dbReference type="NCBI Taxonomy" id="821"/>
    <lineage>
        <taxon>Bacteria</taxon>
        <taxon>Pseudomonadati</taxon>
        <taxon>Bacteroidota</taxon>
        <taxon>Bacteroidia</taxon>
        <taxon>Bacteroidales</taxon>
        <taxon>Bacteroidaceae</taxon>
        <taxon>Phocaeicola</taxon>
    </lineage>
</organism>
<dbReference type="Pfam" id="PF00717">
    <property type="entry name" value="Peptidase_S24"/>
    <property type="match status" value="1"/>
</dbReference>
<dbReference type="InterPro" id="IPR036286">
    <property type="entry name" value="LexA/Signal_pep-like_sf"/>
</dbReference>
<evidence type="ECO:0000256" key="3">
    <source>
        <dbReference type="ARBA" id="ARBA00023163"/>
    </source>
</evidence>
<dbReference type="PANTHER" id="PTHR40661:SF1">
    <property type="entry name" value="HTH CRO_C1-TYPE DOMAIN-CONTAINING PROTEIN"/>
    <property type="match status" value="1"/>
</dbReference>
<dbReference type="Proteomes" id="UP000469427">
    <property type="component" value="Unassembled WGS sequence"/>
</dbReference>
<reference evidence="14 15" key="2">
    <citation type="journal article" date="2019" name="Nat. Med.">
        <title>A library of human gut bacterial isolates paired with longitudinal multiomics data enables mechanistic microbiome research.</title>
        <authorList>
            <person name="Poyet M."/>
            <person name="Groussin M."/>
            <person name="Gibbons S.M."/>
            <person name="Avila-Pacheco J."/>
            <person name="Jiang X."/>
            <person name="Kearney S.M."/>
            <person name="Perrotta A.R."/>
            <person name="Berdy B."/>
            <person name="Zhao S."/>
            <person name="Lieberman T.D."/>
            <person name="Swanson P.K."/>
            <person name="Smith M."/>
            <person name="Roesemann S."/>
            <person name="Alexander J.E."/>
            <person name="Rich S.A."/>
            <person name="Livny J."/>
            <person name="Vlamakis H."/>
            <person name="Clish C."/>
            <person name="Bullock K."/>
            <person name="Deik A."/>
            <person name="Scott J."/>
            <person name="Pierce K.A."/>
            <person name="Xavier R.J."/>
            <person name="Alm E.J."/>
        </authorList>
    </citation>
    <scope>NUCLEOTIDE SEQUENCE [LARGE SCALE GENOMIC DNA]</scope>
    <source>
        <strain evidence="6 14">BIOML-A122</strain>
        <strain evidence="5 15">BIOML-A9</strain>
    </source>
</reference>
<dbReference type="SUPFAM" id="SSF51306">
    <property type="entry name" value="LexA/Signal peptidase"/>
    <property type="match status" value="1"/>
</dbReference>
<dbReference type="InterPro" id="IPR039418">
    <property type="entry name" value="LexA-like"/>
</dbReference>
<dbReference type="EMBL" id="QSTG01000001">
    <property type="protein sequence ID" value="RGM48468.1"/>
    <property type="molecule type" value="Genomic_DNA"/>
</dbReference>
<dbReference type="Proteomes" id="UP000285469">
    <property type="component" value="Unassembled WGS sequence"/>
</dbReference>
<protein>
    <submittedName>
        <fullName evidence="6">S24 family peptidase</fullName>
    </submittedName>
</protein>
<sequence>MITLRQIIRNQGVTNKVIADALGIESTNIGRYDDLSKRRLSELIIISKALDMSLGDLVQQAMADEIELGDVTIINKPKYIERIDEEGIINLYDIEAAANLKSLLVNKDQNILGKISIPNIPKCDGAVYVKGDSMYPLLKSGDIIAYKEVPVEIQHIFYGEMYLVSIDVEGEEYLTVKYINQSEKGGDWIKLVSYNQHHQPKDFPLASVKALALVKLSIRMNTMK</sequence>
<dbReference type="AlphaFoldDB" id="A0A380Z4P9"/>
<evidence type="ECO:0000313" key="5">
    <source>
        <dbReference type="EMBL" id="KAB3852160.1"/>
    </source>
</evidence>
<evidence type="ECO:0000313" key="12">
    <source>
        <dbReference type="Proteomes" id="UP000285379"/>
    </source>
</evidence>
<name>A0A380Z4P9_PHOVU</name>
<evidence type="ECO:0000259" key="4">
    <source>
        <dbReference type="Pfam" id="PF00717"/>
    </source>
</evidence>
<accession>A0A380Z4P9</accession>
<dbReference type="CDD" id="cd06529">
    <property type="entry name" value="S24_LexA-like"/>
    <property type="match status" value="1"/>
</dbReference>
<keyword evidence="2" id="KW-0238">DNA-binding</keyword>
<comment type="caution">
    <text evidence="6">The sequence shown here is derived from an EMBL/GenBank/DDBJ whole genome shotgun (WGS) entry which is preliminary data.</text>
</comment>
<dbReference type="EMBL" id="QSAI01000012">
    <property type="protein sequence ID" value="RGW48368.1"/>
    <property type="molecule type" value="Genomic_DNA"/>
</dbReference>
<dbReference type="EMBL" id="JAKNGO010000008">
    <property type="protein sequence ID" value="MCG4688071.1"/>
    <property type="molecule type" value="Genomic_DNA"/>
</dbReference>
<evidence type="ECO:0000313" key="6">
    <source>
        <dbReference type="EMBL" id="KAB6525436.1"/>
    </source>
</evidence>
<evidence type="ECO:0000256" key="2">
    <source>
        <dbReference type="ARBA" id="ARBA00023125"/>
    </source>
</evidence>
<evidence type="ECO:0000313" key="10">
    <source>
        <dbReference type="EMBL" id="RGW48368.1"/>
    </source>
</evidence>
<dbReference type="Gene3D" id="2.10.109.10">
    <property type="entry name" value="Umud Fragment, subunit A"/>
    <property type="match status" value="1"/>
</dbReference>
<keyword evidence="1" id="KW-0805">Transcription regulation</keyword>
<feature type="domain" description="Peptidase S24/S26A/S26B/S26C" evidence="4">
    <location>
        <begin position="116"/>
        <end position="210"/>
    </location>
</feature>
<evidence type="ECO:0000313" key="11">
    <source>
        <dbReference type="Proteomes" id="UP000261003"/>
    </source>
</evidence>
<dbReference type="GO" id="GO:0003677">
    <property type="term" value="F:DNA binding"/>
    <property type="evidence" value="ECO:0007669"/>
    <property type="project" value="UniProtKB-KW"/>
</dbReference>
<dbReference type="PANTHER" id="PTHR40661">
    <property type="match status" value="1"/>
</dbReference>
<gene>
    <name evidence="10" type="ORF">DWV70_08090</name>
    <name evidence="9" type="ORF">DWW27_21600</name>
    <name evidence="8" type="ORF">DXC16_00800</name>
    <name evidence="5" type="ORF">GAS37_23395</name>
    <name evidence="6" type="ORF">GAY98_13785</name>
    <name evidence="7" type="ORF">L0N01_05530</name>
</gene>
<dbReference type="Proteomes" id="UP000261003">
    <property type="component" value="Unassembled WGS sequence"/>
</dbReference>
<evidence type="ECO:0000256" key="1">
    <source>
        <dbReference type="ARBA" id="ARBA00023015"/>
    </source>
</evidence>
<evidence type="ECO:0000313" key="15">
    <source>
        <dbReference type="Proteomes" id="UP000470332"/>
    </source>
</evidence>
<reference evidence="11 12" key="1">
    <citation type="submission" date="2018-08" db="EMBL/GenBank/DDBJ databases">
        <title>A genome reference for cultivated species of the human gut microbiota.</title>
        <authorList>
            <person name="Zou Y."/>
            <person name="Xue W."/>
            <person name="Luo G."/>
        </authorList>
    </citation>
    <scope>NUCLEOTIDE SEQUENCE [LARGE SCALE GENOMIC DNA]</scope>
    <source>
        <strain evidence="10 13">AF12-25</strain>
        <strain evidence="9 12">AF14-8</strain>
        <strain evidence="8 11">OM08-13BH</strain>
    </source>
</reference>
<reference evidence="7" key="3">
    <citation type="submission" date="2022-01" db="EMBL/GenBank/DDBJ databases">
        <title>Collection of gut derived symbiotic bacterial strains cultured from healthy donors.</title>
        <authorList>
            <person name="Lin H."/>
            <person name="Kohout C."/>
            <person name="Waligurski E."/>
            <person name="Pamer E.G."/>
        </authorList>
    </citation>
    <scope>NUCLEOTIDE SEQUENCE</scope>
    <source>
        <strain evidence="7">DFI.6.72</strain>
    </source>
</reference>
<dbReference type="Proteomes" id="UP001200843">
    <property type="component" value="Unassembled WGS sequence"/>
</dbReference>
<evidence type="ECO:0000313" key="7">
    <source>
        <dbReference type="EMBL" id="MCG4688071.1"/>
    </source>
</evidence>
<evidence type="ECO:0000313" key="14">
    <source>
        <dbReference type="Proteomes" id="UP000469427"/>
    </source>
</evidence>
<dbReference type="Proteomes" id="UP000285379">
    <property type="component" value="Unassembled WGS sequence"/>
</dbReference>
<proteinExistence type="predicted"/>
<dbReference type="EMBL" id="QRYT01000085">
    <property type="protein sequence ID" value="RGV03279.1"/>
    <property type="molecule type" value="Genomic_DNA"/>
</dbReference>
<dbReference type="EMBL" id="WDBI01000021">
    <property type="protein sequence ID" value="KAB6525436.1"/>
    <property type="molecule type" value="Genomic_DNA"/>
</dbReference>
<dbReference type="EMBL" id="WCXA01000099">
    <property type="protein sequence ID" value="KAB3852160.1"/>
    <property type="molecule type" value="Genomic_DNA"/>
</dbReference>
<dbReference type="InterPro" id="IPR015927">
    <property type="entry name" value="Peptidase_S24_S26A/B/C"/>
</dbReference>
<dbReference type="Proteomes" id="UP000470332">
    <property type="component" value="Unassembled WGS sequence"/>
</dbReference>
<evidence type="ECO:0000313" key="13">
    <source>
        <dbReference type="Proteomes" id="UP000285469"/>
    </source>
</evidence>